<dbReference type="Proteomes" id="UP000070520">
    <property type="component" value="Unassembled WGS sequence"/>
</dbReference>
<accession>A0A133V147</accession>
<keyword evidence="2" id="KW-1185">Reference proteome</keyword>
<organism evidence="1 2">
    <name type="scientific">candidate division MSBL1 archaeon SCGC-AAA261C02</name>
    <dbReference type="NCBI Taxonomy" id="1698272"/>
    <lineage>
        <taxon>Archaea</taxon>
        <taxon>Methanobacteriati</taxon>
        <taxon>Methanobacteriota</taxon>
        <taxon>candidate division MSBL1</taxon>
    </lineage>
</organism>
<dbReference type="AlphaFoldDB" id="A0A133V147"/>
<dbReference type="SUPFAM" id="SSF53067">
    <property type="entry name" value="Actin-like ATPase domain"/>
    <property type="match status" value="1"/>
</dbReference>
<reference evidence="1 2" key="1">
    <citation type="journal article" date="2016" name="Sci. Rep.">
        <title>Metabolic traits of an uncultured archaeal lineage -MSBL1- from brine pools of the Red Sea.</title>
        <authorList>
            <person name="Mwirichia R."/>
            <person name="Alam I."/>
            <person name="Rashid M."/>
            <person name="Vinu M."/>
            <person name="Ba-Alawi W."/>
            <person name="Anthony Kamau A."/>
            <person name="Kamanda Ngugi D."/>
            <person name="Goker M."/>
            <person name="Klenk H.P."/>
            <person name="Bajic V."/>
            <person name="Stingl U."/>
        </authorList>
    </citation>
    <scope>NUCLEOTIDE SEQUENCE [LARGE SCALE GENOMIC DNA]</scope>
    <source>
        <strain evidence="1">SCGC-AAA261C02</strain>
    </source>
</reference>
<comment type="caution">
    <text evidence="1">The sequence shown here is derived from an EMBL/GenBank/DDBJ whole genome shotgun (WGS) entry which is preliminary data.</text>
</comment>
<proteinExistence type="predicted"/>
<dbReference type="PATRIC" id="fig|1698272.3.peg.103"/>
<sequence>MSNSRVLGIDPGTRSFDLCGLEDGRVFYEESLESQEIAKDPDSLMRAIEDAMPLDLIAGPSGYGVELTYLKDLDLDVLEDWYLTYILLLKREDLKTALERNDPGIAVYSAMVDTALKMKRRDWPVCYLPGVINLPTVPRWRKFNNLDMGTVDKLCCCVLGIHDQSNKLDVPYSDVSFILVEMGFGYNAAIGVENGKIVDGVGGTMSGIGFLTSGSIDSELAQLSGKWEKSDVFTGGASIISGKTTPSELIDSARDEENCRMSLNAMLEGIEKSVASISVSTPNPKEVLISGRLSRIDEFREEIIQRLQKYAPVRSVRWLEGAKKVKEAAQGYAMIVEGLIGERFSELVNWIEVKNAKGTALDYLYHPKGGGVREELQKKTPFKP</sequence>
<dbReference type="InterPro" id="IPR009927">
    <property type="entry name" value="DUF1464"/>
</dbReference>
<dbReference type="EMBL" id="LHXW01000011">
    <property type="protein sequence ID" value="KXB00169.1"/>
    <property type="molecule type" value="Genomic_DNA"/>
</dbReference>
<evidence type="ECO:0000313" key="1">
    <source>
        <dbReference type="EMBL" id="KXB00169.1"/>
    </source>
</evidence>
<evidence type="ECO:0008006" key="3">
    <source>
        <dbReference type="Google" id="ProtNLM"/>
    </source>
</evidence>
<gene>
    <name evidence="1" type="ORF">AKJ42_01505</name>
</gene>
<protein>
    <recommendedName>
        <fullName evidence="3">Butyrate kinase</fullName>
    </recommendedName>
</protein>
<dbReference type="Pfam" id="PF07318">
    <property type="entry name" value="DUF1464"/>
    <property type="match status" value="1"/>
</dbReference>
<evidence type="ECO:0000313" key="2">
    <source>
        <dbReference type="Proteomes" id="UP000070520"/>
    </source>
</evidence>
<dbReference type="PIRSF" id="PIRSF009433">
    <property type="entry name" value="DUF1464"/>
    <property type="match status" value="1"/>
</dbReference>
<name>A0A133V147_9EURY</name>
<dbReference type="InterPro" id="IPR043129">
    <property type="entry name" value="ATPase_NBD"/>
</dbReference>